<evidence type="ECO:0000313" key="1">
    <source>
        <dbReference type="EMBL" id="CAF1474154.1"/>
    </source>
</evidence>
<dbReference type="EMBL" id="CAJOBE010011805">
    <property type="protein sequence ID" value="CAF4138598.1"/>
    <property type="molecule type" value="Genomic_DNA"/>
</dbReference>
<comment type="caution">
    <text evidence="2">The sequence shown here is derived from an EMBL/GenBank/DDBJ whole genome shotgun (WGS) entry which is preliminary data.</text>
</comment>
<accession>A0A819XNE1</accession>
<dbReference type="AlphaFoldDB" id="A0A819XNE1"/>
<dbReference type="Gene3D" id="2.40.50.140">
    <property type="entry name" value="Nucleic acid-binding proteins"/>
    <property type="match status" value="1"/>
</dbReference>
<evidence type="ECO:0000313" key="3">
    <source>
        <dbReference type="Proteomes" id="UP000663874"/>
    </source>
</evidence>
<evidence type="ECO:0000313" key="2">
    <source>
        <dbReference type="EMBL" id="CAF4138598.1"/>
    </source>
</evidence>
<name>A0A819XNE1_9BILA</name>
<organism evidence="2 3">
    <name type="scientific">Rotaria sordida</name>
    <dbReference type="NCBI Taxonomy" id="392033"/>
    <lineage>
        <taxon>Eukaryota</taxon>
        <taxon>Metazoa</taxon>
        <taxon>Spiralia</taxon>
        <taxon>Gnathifera</taxon>
        <taxon>Rotifera</taxon>
        <taxon>Eurotatoria</taxon>
        <taxon>Bdelloidea</taxon>
        <taxon>Philodinida</taxon>
        <taxon>Philodinidae</taxon>
        <taxon>Rotaria</taxon>
    </lineage>
</organism>
<protein>
    <submittedName>
        <fullName evidence="2">Uncharacterized protein</fullName>
    </submittedName>
</protein>
<reference evidence="2" key="1">
    <citation type="submission" date="2021-02" db="EMBL/GenBank/DDBJ databases">
        <authorList>
            <person name="Nowell W R."/>
        </authorList>
    </citation>
    <scope>NUCLEOTIDE SEQUENCE</scope>
</reference>
<gene>
    <name evidence="2" type="ORF">FNK824_LOCUS33080</name>
    <name evidence="1" type="ORF">SEV965_LOCUS34790</name>
</gene>
<dbReference type="InterPro" id="IPR012340">
    <property type="entry name" value="NA-bd_OB-fold"/>
</dbReference>
<proteinExistence type="predicted"/>
<dbReference type="Proteomes" id="UP000663874">
    <property type="component" value="Unassembled WGS sequence"/>
</dbReference>
<dbReference type="EMBL" id="CAJNOU010005315">
    <property type="protein sequence ID" value="CAF1474154.1"/>
    <property type="molecule type" value="Genomic_DNA"/>
</dbReference>
<sequence length="348" mass="38917">MATNYSINDTIIGYITNVSNENKKKKYFVKFTLLTENNEVIDGWIFSGVTGILSTPLGLALSNSLKNKTGIKLWGSLENNNNTSTFRMQSWSKHQLMNLNFFLQGSLNNNTTIRNALTSNESNTIRISIIDIRPSENFTSQGITRTSTFILVGDETGTCYLLAINLLPTEIEIEKTYDATKIRRKSLNGSYVLSTTVDTSISLSTTSVTPNIHDVEQTLSMNLNDRKTIITTIQEVGEIQRIYNCSSCQGNLNEVTSAAALLFCEKCHRHVLKANVTLHIATTIVLKKNEENIILFVSDQILYQLLDIIGVTINMSNTDIAIAMMSSTNLVFDYSELRKELLQIIKTN</sequence>
<dbReference type="Proteomes" id="UP000663889">
    <property type="component" value="Unassembled WGS sequence"/>
</dbReference>